<organism evidence="2 3">
    <name type="scientific">Gymnopilus junonius</name>
    <name type="common">Spectacular rustgill mushroom</name>
    <name type="synonym">Gymnopilus spectabilis subsp. junonius</name>
    <dbReference type="NCBI Taxonomy" id="109634"/>
    <lineage>
        <taxon>Eukaryota</taxon>
        <taxon>Fungi</taxon>
        <taxon>Dikarya</taxon>
        <taxon>Basidiomycota</taxon>
        <taxon>Agaricomycotina</taxon>
        <taxon>Agaricomycetes</taxon>
        <taxon>Agaricomycetidae</taxon>
        <taxon>Agaricales</taxon>
        <taxon>Agaricineae</taxon>
        <taxon>Hymenogastraceae</taxon>
        <taxon>Gymnopilus</taxon>
    </lineage>
</organism>
<accession>A0A9P5NBM4</accession>
<dbReference type="AlphaFoldDB" id="A0A9P5NBM4"/>
<comment type="caution">
    <text evidence="2">The sequence shown here is derived from an EMBL/GenBank/DDBJ whole genome shotgun (WGS) entry which is preliminary data.</text>
</comment>
<dbReference type="Proteomes" id="UP000724874">
    <property type="component" value="Unassembled WGS sequence"/>
</dbReference>
<protein>
    <submittedName>
        <fullName evidence="2">Uncharacterized protein</fullName>
    </submittedName>
</protein>
<gene>
    <name evidence="2" type="ORF">CPB84DRAFT_1829238</name>
</gene>
<evidence type="ECO:0000313" key="3">
    <source>
        <dbReference type="Proteomes" id="UP000724874"/>
    </source>
</evidence>
<feature type="region of interest" description="Disordered" evidence="1">
    <location>
        <begin position="1"/>
        <end position="21"/>
    </location>
</feature>
<reference evidence="2" key="1">
    <citation type="submission" date="2020-11" db="EMBL/GenBank/DDBJ databases">
        <authorList>
            <consortium name="DOE Joint Genome Institute"/>
            <person name="Ahrendt S."/>
            <person name="Riley R."/>
            <person name="Andreopoulos W."/>
            <person name="LaButti K."/>
            <person name="Pangilinan J."/>
            <person name="Ruiz-duenas F.J."/>
            <person name="Barrasa J.M."/>
            <person name="Sanchez-Garcia M."/>
            <person name="Camarero S."/>
            <person name="Miyauchi S."/>
            <person name="Serrano A."/>
            <person name="Linde D."/>
            <person name="Babiker R."/>
            <person name="Drula E."/>
            <person name="Ayuso-Fernandez I."/>
            <person name="Pacheco R."/>
            <person name="Padilla G."/>
            <person name="Ferreira P."/>
            <person name="Barriuso J."/>
            <person name="Kellner H."/>
            <person name="Castanera R."/>
            <person name="Alfaro M."/>
            <person name="Ramirez L."/>
            <person name="Pisabarro A.G."/>
            <person name="Kuo A."/>
            <person name="Tritt A."/>
            <person name="Lipzen A."/>
            <person name="He G."/>
            <person name="Yan M."/>
            <person name="Ng V."/>
            <person name="Cullen D."/>
            <person name="Martin F."/>
            <person name="Rosso M.-N."/>
            <person name="Henrissat B."/>
            <person name="Hibbett D."/>
            <person name="Martinez A.T."/>
            <person name="Grigoriev I.V."/>
        </authorList>
    </citation>
    <scope>NUCLEOTIDE SEQUENCE</scope>
    <source>
        <strain evidence="2">AH 44721</strain>
    </source>
</reference>
<sequence>MALSQIRGGGSRISELSQSPSFHGMKGIDELRILISNKRPSSEQCRVPRILPQDFADVGASVEVLEAQMTRAVNNIEIFDWNSAVSGTGLRIACRRVILNIGIPRLLSKHSTWIQRAPGDDPFITVILKILVAQPNGILDGRGGDNNDT</sequence>
<name>A0A9P5NBM4_GYMJU</name>
<evidence type="ECO:0000256" key="1">
    <source>
        <dbReference type="SAM" id="MobiDB-lite"/>
    </source>
</evidence>
<dbReference type="EMBL" id="JADNYJ010000202">
    <property type="protein sequence ID" value="KAF8875080.1"/>
    <property type="molecule type" value="Genomic_DNA"/>
</dbReference>
<keyword evidence="3" id="KW-1185">Reference proteome</keyword>
<evidence type="ECO:0000313" key="2">
    <source>
        <dbReference type="EMBL" id="KAF8875080.1"/>
    </source>
</evidence>
<proteinExistence type="predicted"/>